<comment type="caution">
    <text evidence="2">The sequence shown here is derived from an EMBL/GenBank/DDBJ whole genome shotgun (WGS) entry which is preliminary data.</text>
</comment>
<dbReference type="RefSeq" id="WP_040735129.1">
    <property type="nucleotide sequence ID" value="NZ_QJKF01000001.1"/>
</dbReference>
<organism evidence="2 3">
    <name type="scientific">Nocardia tenerifensis</name>
    <dbReference type="NCBI Taxonomy" id="228006"/>
    <lineage>
        <taxon>Bacteria</taxon>
        <taxon>Bacillati</taxon>
        <taxon>Actinomycetota</taxon>
        <taxon>Actinomycetes</taxon>
        <taxon>Mycobacteriales</taxon>
        <taxon>Nocardiaceae</taxon>
        <taxon>Nocardia</taxon>
    </lineage>
</organism>
<evidence type="ECO:0000256" key="1">
    <source>
        <dbReference type="SAM" id="Coils"/>
    </source>
</evidence>
<proteinExistence type="predicted"/>
<dbReference type="AlphaFoldDB" id="A0A318KMK5"/>
<feature type="coiled-coil region" evidence="1">
    <location>
        <begin position="8"/>
        <end position="35"/>
    </location>
</feature>
<evidence type="ECO:0000313" key="3">
    <source>
        <dbReference type="Proteomes" id="UP000247569"/>
    </source>
</evidence>
<name>A0A318KMK5_9NOCA</name>
<dbReference type="Proteomes" id="UP000247569">
    <property type="component" value="Unassembled WGS sequence"/>
</dbReference>
<protein>
    <submittedName>
        <fullName evidence="2">Uncharacterized protein</fullName>
    </submittedName>
</protein>
<sequence>MLAPDKERQELESALRQHVNRVNRIKDKIRDLNNELGVHTVLLSLGGDENLLAFLDRLRDDESLAREVLEGGRSFVEQQGIVFPSEMRIMTSAATDRGIEIRGVFQDKAGRDYEVVWNSHDGFGVDHPMLRDKATLNPDVVYRAKRTQLSTDFTIIGTGFTSNGLVDLSIFIEPGRTVPSTSLGRVSADSSGHFQHFHRVWLLPGPDPQDRNPTFVGADVTVGKPGLEVVPSYYWYA</sequence>
<keyword evidence="3" id="KW-1185">Reference proteome</keyword>
<accession>A0A318KMK5</accession>
<dbReference type="EMBL" id="QJKF01000001">
    <property type="protein sequence ID" value="PXX70910.1"/>
    <property type="molecule type" value="Genomic_DNA"/>
</dbReference>
<reference evidence="2 3" key="1">
    <citation type="submission" date="2018-05" db="EMBL/GenBank/DDBJ databases">
        <title>Genomic Encyclopedia of Type Strains, Phase IV (KMG-IV): sequencing the most valuable type-strain genomes for metagenomic binning, comparative biology and taxonomic classification.</title>
        <authorList>
            <person name="Goeker M."/>
        </authorList>
    </citation>
    <scope>NUCLEOTIDE SEQUENCE [LARGE SCALE GENOMIC DNA]</scope>
    <source>
        <strain evidence="2 3">DSM 44704</strain>
    </source>
</reference>
<gene>
    <name evidence="2" type="ORF">DFR70_101331</name>
</gene>
<evidence type="ECO:0000313" key="2">
    <source>
        <dbReference type="EMBL" id="PXX70910.1"/>
    </source>
</evidence>
<keyword evidence="1" id="KW-0175">Coiled coil</keyword>